<proteinExistence type="predicted"/>
<accession>A0A0V1FEJ1</accession>
<organism evidence="1 2">
    <name type="scientific">Trichinella pseudospiralis</name>
    <name type="common">Parasitic roundworm</name>
    <dbReference type="NCBI Taxonomy" id="6337"/>
    <lineage>
        <taxon>Eukaryota</taxon>
        <taxon>Metazoa</taxon>
        <taxon>Ecdysozoa</taxon>
        <taxon>Nematoda</taxon>
        <taxon>Enoplea</taxon>
        <taxon>Dorylaimia</taxon>
        <taxon>Trichinellida</taxon>
        <taxon>Trichinellidae</taxon>
        <taxon>Trichinella</taxon>
    </lineage>
</organism>
<reference evidence="1 2" key="1">
    <citation type="submission" date="2015-01" db="EMBL/GenBank/DDBJ databases">
        <title>Evolution of Trichinella species and genotypes.</title>
        <authorList>
            <person name="Korhonen P.K."/>
            <person name="Edoardo P."/>
            <person name="Giuseppe L.R."/>
            <person name="Gasser R.B."/>
        </authorList>
    </citation>
    <scope>NUCLEOTIDE SEQUENCE [LARGE SCALE GENOMIC DNA]</scope>
    <source>
        <strain evidence="1">ISS470</strain>
    </source>
</reference>
<dbReference type="OrthoDB" id="5913187at2759"/>
<dbReference type="Proteomes" id="UP000054995">
    <property type="component" value="Unassembled WGS sequence"/>
</dbReference>
<evidence type="ECO:0000313" key="1">
    <source>
        <dbReference type="EMBL" id="KRY84442.1"/>
    </source>
</evidence>
<gene>
    <name evidence="1" type="ORF">T4D_12389</name>
</gene>
<protein>
    <submittedName>
        <fullName evidence="1">Uncharacterized protein</fullName>
    </submittedName>
</protein>
<sequence length="96" mass="11230">MQLHQPFLSFFLFPDYEYTKPADLPKHSLEKEEEATMHPDVGKVALNGQDRGCFEITNKFCQINLDAKFFRFGMEHFKYPAIGGQIFLNSQTMYDE</sequence>
<keyword evidence="2" id="KW-1185">Reference proteome</keyword>
<dbReference type="EMBL" id="JYDT01000113">
    <property type="protein sequence ID" value="KRY84442.1"/>
    <property type="molecule type" value="Genomic_DNA"/>
</dbReference>
<name>A0A0V1FEJ1_TRIPS</name>
<comment type="caution">
    <text evidence="1">The sequence shown here is derived from an EMBL/GenBank/DDBJ whole genome shotgun (WGS) entry which is preliminary data.</text>
</comment>
<dbReference type="AlphaFoldDB" id="A0A0V1FEJ1"/>
<evidence type="ECO:0000313" key="2">
    <source>
        <dbReference type="Proteomes" id="UP000054995"/>
    </source>
</evidence>